<organism evidence="1">
    <name type="scientific">Vibrio phage PH669</name>
    <dbReference type="NCBI Taxonomy" id="2800823"/>
    <lineage>
        <taxon>Viruses</taxon>
        <taxon>Duplodnaviria</taxon>
        <taxon>Heunggongvirae</taxon>
        <taxon>Uroviricota</taxon>
        <taxon>Caudoviricetes</taxon>
        <taxon>Queuovirinae</taxon>
    </lineage>
</organism>
<evidence type="ECO:0000313" key="1">
    <source>
        <dbReference type="EMBL" id="QQK88543.1"/>
    </source>
</evidence>
<reference evidence="1" key="1">
    <citation type="submission" date="2020-12" db="EMBL/GenBank/DDBJ databases">
        <authorList>
            <person name="Hu Z."/>
        </authorList>
    </citation>
    <scope>NUCLEOTIDE SEQUENCE</scope>
</reference>
<name>A0A7T6ZMC6_9CAUD</name>
<accession>A0A7T6ZMC6</accession>
<protein>
    <submittedName>
        <fullName evidence="1">Uncharacterized protein</fullName>
    </submittedName>
</protein>
<proteinExistence type="predicted"/>
<sequence length="274" mass="30163">MAYQTGTATNYKDVLAKLRTFATANGWTAKTWSNPASGEHELVLFSNGDAGNESIHVGYKTHTVDASDVFNIKVWSTVSYVSGTDFDNVAGKSPDRCIGAWNAAMVYHFVVTKQSIMVVLRVSTAFHYAYLGHIRPYTSRGHWPSPLCCAASCSDHNLRWSDTTNKSGSIQSPNSGNYVVVRNDAGNWVSVTTMFPITSGGPIYDSGDYPSGNKIMQKYIWFDTECYGEPEGIYYVQGSNIQAGQILQEGSTNYLVCPEVFRTGLNDYFAVRLA</sequence>
<dbReference type="EMBL" id="MW423738">
    <property type="protein sequence ID" value="QQK88543.1"/>
    <property type="molecule type" value="Genomic_DNA"/>
</dbReference>